<feature type="binding site" evidence="10">
    <location>
        <position position="233"/>
    </location>
    <ligand>
        <name>ATP</name>
        <dbReference type="ChEBI" id="CHEBI:30616"/>
    </ligand>
</feature>
<dbReference type="InterPro" id="IPR008925">
    <property type="entry name" value="aa_tRNA-synth_I_cd-bd_sf"/>
</dbReference>
<comment type="catalytic activity">
    <reaction evidence="10">
        <text>tRNA(Glu) + L-glutamate + ATP = L-glutamyl-tRNA(Glu) + AMP + diphosphate</text>
        <dbReference type="Rhea" id="RHEA:23540"/>
        <dbReference type="Rhea" id="RHEA-COMP:9663"/>
        <dbReference type="Rhea" id="RHEA-COMP:9680"/>
        <dbReference type="ChEBI" id="CHEBI:29985"/>
        <dbReference type="ChEBI" id="CHEBI:30616"/>
        <dbReference type="ChEBI" id="CHEBI:33019"/>
        <dbReference type="ChEBI" id="CHEBI:78442"/>
        <dbReference type="ChEBI" id="CHEBI:78520"/>
        <dbReference type="ChEBI" id="CHEBI:456215"/>
        <dbReference type="EC" id="6.1.1.17"/>
    </reaction>
</comment>
<dbReference type="EMBL" id="CP043316">
    <property type="protein sequence ID" value="QEK38337.1"/>
    <property type="molecule type" value="Genomic_DNA"/>
</dbReference>
<keyword evidence="5 10" id="KW-0436">Ligase</keyword>
<dbReference type="InterPro" id="IPR004527">
    <property type="entry name" value="Glu-tRNA-ligase_bac/mito"/>
</dbReference>
<comment type="subcellular location">
    <subcellularLocation>
        <location evidence="1 10">Cytoplasm</location>
    </subcellularLocation>
</comment>
<proteinExistence type="inferred from homology"/>
<comment type="subunit">
    <text evidence="3 10">Monomer.</text>
</comment>
<evidence type="ECO:0000256" key="2">
    <source>
        <dbReference type="ARBA" id="ARBA00007894"/>
    </source>
</evidence>
<evidence type="ECO:0000313" key="14">
    <source>
        <dbReference type="Proteomes" id="UP000325004"/>
    </source>
</evidence>
<comment type="caution">
    <text evidence="10">Lacks conserved residue(s) required for the propagation of feature annotation.</text>
</comment>
<dbReference type="PROSITE" id="PS00178">
    <property type="entry name" value="AA_TRNA_LIGASE_I"/>
    <property type="match status" value="1"/>
</dbReference>
<evidence type="ECO:0000256" key="9">
    <source>
        <dbReference type="ARBA" id="ARBA00023146"/>
    </source>
</evidence>
<dbReference type="Gene3D" id="3.40.50.620">
    <property type="entry name" value="HUPs"/>
    <property type="match status" value="1"/>
</dbReference>
<reference evidence="13 14" key="1">
    <citation type="submission" date="2019-08" db="EMBL/GenBank/DDBJ databases">
        <title>Highly reduced genomes of protist endosymbionts show evolutionary convergence.</title>
        <authorList>
            <person name="George E."/>
            <person name="Husnik F."/>
            <person name="Tashyreva D."/>
            <person name="Prokopchuk G."/>
            <person name="Horak A."/>
            <person name="Kwong W.K."/>
            <person name="Lukes J."/>
            <person name="Keeling P.J."/>
        </authorList>
    </citation>
    <scope>NUCLEOTIDE SEQUENCE [LARGE SCALE GENOMIC DNA]</scope>
    <source>
        <strain evidence="13">1604LC</strain>
    </source>
</reference>
<dbReference type="InterPro" id="IPR049940">
    <property type="entry name" value="GluQ/Sye"/>
</dbReference>
<dbReference type="GO" id="GO:0008270">
    <property type="term" value="F:zinc ion binding"/>
    <property type="evidence" value="ECO:0007669"/>
    <property type="project" value="InterPro"/>
</dbReference>
<keyword evidence="8 10" id="KW-0648">Protein biosynthesis</keyword>
<organism evidence="13 14">
    <name type="scientific">Candidatus Cytomitobacter primus</name>
    <dbReference type="NCBI Taxonomy" id="2066024"/>
    <lineage>
        <taxon>Bacteria</taxon>
        <taxon>Pseudomonadati</taxon>
        <taxon>Pseudomonadota</taxon>
        <taxon>Alphaproteobacteria</taxon>
        <taxon>Holosporales</taxon>
        <taxon>Holosporaceae</taxon>
        <taxon>Candidatus Cytomitobacter</taxon>
    </lineage>
</organism>
<name>A0A5C0UF45_9PROT</name>
<evidence type="ECO:0000259" key="11">
    <source>
        <dbReference type="Pfam" id="PF00749"/>
    </source>
</evidence>
<keyword evidence="4 10" id="KW-0963">Cytoplasm</keyword>
<dbReference type="InterPro" id="IPR033910">
    <property type="entry name" value="GluRS_core"/>
</dbReference>
<feature type="domain" description="Aminoacyl-tRNA synthetase class I anticodon-binding" evidence="12">
    <location>
        <begin position="328"/>
        <end position="442"/>
    </location>
</feature>
<feature type="domain" description="Glutamyl/glutaminyl-tRNA synthetase class Ib catalytic" evidence="11">
    <location>
        <begin position="3"/>
        <end position="296"/>
    </location>
</feature>
<dbReference type="Proteomes" id="UP000325004">
    <property type="component" value="Chromosome"/>
</dbReference>
<evidence type="ECO:0000313" key="13">
    <source>
        <dbReference type="EMBL" id="QEK38337.1"/>
    </source>
</evidence>
<dbReference type="GO" id="GO:0005829">
    <property type="term" value="C:cytosol"/>
    <property type="evidence" value="ECO:0007669"/>
    <property type="project" value="TreeGrafter"/>
</dbReference>
<protein>
    <recommendedName>
        <fullName evidence="10">Glutamate--tRNA ligase</fullName>
        <ecNumber evidence="10">6.1.1.17</ecNumber>
    </recommendedName>
    <alternativeName>
        <fullName evidence="10">Glutamyl-tRNA synthetase</fullName>
        <shortName evidence="10">GluRS</shortName>
    </alternativeName>
</protein>
<accession>A0A5C0UF45</accession>
<dbReference type="NCBIfam" id="TIGR00464">
    <property type="entry name" value="gltX_bact"/>
    <property type="match status" value="1"/>
</dbReference>
<dbReference type="GO" id="GO:0006424">
    <property type="term" value="P:glutamyl-tRNA aminoacylation"/>
    <property type="evidence" value="ECO:0007669"/>
    <property type="project" value="UniProtKB-UniRule"/>
</dbReference>
<dbReference type="GO" id="GO:0004818">
    <property type="term" value="F:glutamate-tRNA ligase activity"/>
    <property type="evidence" value="ECO:0007669"/>
    <property type="project" value="UniProtKB-UniRule"/>
</dbReference>
<dbReference type="AlphaFoldDB" id="A0A5C0UF45"/>
<dbReference type="PANTHER" id="PTHR43311:SF2">
    <property type="entry name" value="GLUTAMATE--TRNA LIGASE, MITOCHONDRIAL-RELATED"/>
    <property type="match status" value="1"/>
</dbReference>
<dbReference type="EC" id="6.1.1.17" evidence="10"/>
<keyword evidence="7 10" id="KW-0067">ATP-binding</keyword>
<dbReference type="HAMAP" id="MF_00022">
    <property type="entry name" value="Glu_tRNA_synth_type1"/>
    <property type="match status" value="1"/>
</dbReference>
<dbReference type="InterPro" id="IPR001412">
    <property type="entry name" value="aa-tRNA-synth_I_CS"/>
</dbReference>
<dbReference type="SUPFAM" id="SSF52374">
    <property type="entry name" value="Nucleotidylyl transferase"/>
    <property type="match status" value="1"/>
</dbReference>
<dbReference type="InterPro" id="IPR020058">
    <property type="entry name" value="Glu/Gln-tRNA-synth_Ib_cat-dom"/>
</dbReference>
<evidence type="ECO:0000259" key="12">
    <source>
        <dbReference type="Pfam" id="PF19269"/>
    </source>
</evidence>
<comment type="function">
    <text evidence="10">Catalyzes the attachment of glutamate to tRNA(Glu) in a two-step reaction: glutamate is first activated by ATP to form Glu-AMP and then transferred to the acceptor end of tRNA(Glu).</text>
</comment>
<dbReference type="InterPro" id="IPR000924">
    <property type="entry name" value="Glu/Gln-tRNA-synth"/>
</dbReference>
<dbReference type="OrthoDB" id="9807503at2"/>
<dbReference type="Pfam" id="PF00749">
    <property type="entry name" value="tRNA-synt_1c"/>
    <property type="match status" value="1"/>
</dbReference>
<dbReference type="InterPro" id="IPR014729">
    <property type="entry name" value="Rossmann-like_a/b/a_fold"/>
</dbReference>
<dbReference type="FunFam" id="3.40.50.620:FF:000007">
    <property type="entry name" value="Glutamate--tRNA ligase"/>
    <property type="match status" value="1"/>
</dbReference>
<evidence type="ECO:0000256" key="8">
    <source>
        <dbReference type="ARBA" id="ARBA00022917"/>
    </source>
</evidence>
<dbReference type="InterPro" id="IPR045462">
    <property type="entry name" value="aa-tRNA-synth_I_cd-bd"/>
</dbReference>
<dbReference type="Gene3D" id="1.10.10.350">
    <property type="match status" value="1"/>
</dbReference>
<dbReference type="KEGG" id="cpri:FZC34_00135"/>
<dbReference type="CDD" id="cd00808">
    <property type="entry name" value="GluRS_core"/>
    <property type="match status" value="1"/>
</dbReference>
<evidence type="ECO:0000256" key="5">
    <source>
        <dbReference type="ARBA" id="ARBA00022598"/>
    </source>
</evidence>
<evidence type="ECO:0000256" key="10">
    <source>
        <dbReference type="HAMAP-Rule" id="MF_00022"/>
    </source>
</evidence>
<dbReference type="GO" id="GO:0005524">
    <property type="term" value="F:ATP binding"/>
    <property type="evidence" value="ECO:0007669"/>
    <property type="project" value="UniProtKB-UniRule"/>
</dbReference>
<dbReference type="GO" id="GO:0000049">
    <property type="term" value="F:tRNA binding"/>
    <property type="evidence" value="ECO:0007669"/>
    <property type="project" value="InterPro"/>
</dbReference>
<dbReference type="Pfam" id="PF19269">
    <property type="entry name" value="Anticodon_2"/>
    <property type="match status" value="1"/>
</dbReference>
<sequence length="448" mass="52016">MLVVTRFAPSPTGDLHIGGVRTALFNWLFAKVHNGKFLLRIEDTDQSRSNDKSLTTIIDGLSWMHINWDKEIVHQSNNVDYHRSIAYDLLERKLAYKCYLTPEELTEIRESNDHKQLRKYRDHINDLDLPYVIRFKMPLNGKIVMNDLVQGPIKIDCEQLEDFVLLRQDGNPTYQLACAADDYKMNVTHIIRGDDHITNAFKQIAIYQALEWTLPYYSHIPLIHNDIGKKLSKRNQDSGISFYRDMGILPEAMLNYLLRLGWSHGDDEIISVDQAIKWFNLENIGKSAAQLNMDKLLHINSVYLRNKDDAELYSLLCNGMKLDIDSIQCDMVKKSISSLKVRANTMNELKCMVQDFFGDKLPEYHISTPEISTEIQSFLKNWIPSELENEFREELKKHNIKLKDVAPFIRFALSGRKISPGIFDMIKFLGTELSKYRLDYALRHAVKL</sequence>
<dbReference type="PRINTS" id="PR00987">
    <property type="entry name" value="TRNASYNTHGLU"/>
</dbReference>
<dbReference type="SUPFAM" id="SSF48163">
    <property type="entry name" value="An anticodon-binding domain of class I aminoacyl-tRNA synthetases"/>
    <property type="match status" value="1"/>
</dbReference>
<evidence type="ECO:0000256" key="3">
    <source>
        <dbReference type="ARBA" id="ARBA00011245"/>
    </source>
</evidence>
<gene>
    <name evidence="10 13" type="primary">gltX</name>
    <name evidence="13" type="ORF">FZC34_00135</name>
</gene>
<dbReference type="RefSeq" id="WP_148971453.1">
    <property type="nucleotide sequence ID" value="NZ_CP043316.1"/>
</dbReference>
<feature type="short sequence motif" description="'KMSKS' region" evidence="10">
    <location>
        <begin position="230"/>
        <end position="234"/>
    </location>
</feature>
<comment type="similarity">
    <text evidence="2 10">Belongs to the class-I aminoacyl-tRNA synthetase family. Glutamate--tRNA ligase type 1 subfamily.</text>
</comment>
<evidence type="ECO:0000256" key="1">
    <source>
        <dbReference type="ARBA" id="ARBA00004496"/>
    </source>
</evidence>
<evidence type="ECO:0000256" key="4">
    <source>
        <dbReference type="ARBA" id="ARBA00022490"/>
    </source>
</evidence>
<evidence type="ECO:0000256" key="7">
    <source>
        <dbReference type="ARBA" id="ARBA00022840"/>
    </source>
</evidence>
<dbReference type="InterPro" id="IPR020751">
    <property type="entry name" value="aa-tRNA-synth_I_codon-bd_sub2"/>
</dbReference>
<evidence type="ECO:0000256" key="6">
    <source>
        <dbReference type="ARBA" id="ARBA00022741"/>
    </source>
</evidence>
<keyword evidence="6 10" id="KW-0547">Nucleotide-binding</keyword>
<feature type="short sequence motif" description="'HIGH' region" evidence="10">
    <location>
        <begin position="9"/>
        <end position="19"/>
    </location>
</feature>
<dbReference type="PANTHER" id="PTHR43311">
    <property type="entry name" value="GLUTAMATE--TRNA LIGASE"/>
    <property type="match status" value="1"/>
</dbReference>
<keyword evidence="14" id="KW-1185">Reference proteome</keyword>
<keyword evidence="9 10" id="KW-0030">Aminoacyl-tRNA synthetase</keyword>